<proteinExistence type="predicted"/>
<name>A0A9N8DVL4_9STRA</name>
<dbReference type="Proteomes" id="UP001153069">
    <property type="component" value="Unassembled WGS sequence"/>
</dbReference>
<accession>A0A9N8DVL4</accession>
<protein>
    <submittedName>
        <fullName evidence="2">Uncharacterized protein</fullName>
    </submittedName>
</protein>
<keyword evidence="1" id="KW-0812">Transmembrane</keyword>
<keyword evidence="1" id="KW-0472">Membrane</keyword>
<feature type="transmembrane region" description="Helical" evidence="1">
    <location>
        <begin position="222"/>
        <end position="241"/>
    </location>
</feature>
<evidence type="ECO:0000313" key="2">
    <source>
        <dbReference type="EMBL" id="CAB9509793.1"/>
    </source>
</evidence>
<feature type="transmembrane region" description="Helical" evidence="1">
    <location>
        <begin position="140"/>
        <end position="164"/>
    </location>
</feature>
<dbReference type="AlphaFoldDB" id="A0A9N8DVL4"/>
<organism evidence="2 3">
    <name type="scientific">Seminavis robusta</name>
    <dbReference type="NCBI Taxonomy" id="568900"/>
    <lineage>
        <taxon>Eukaryota</taxon>
        <taxon>Sar</taxon>
        <taxon>Stramenopiles</taxon>
        <taxon>Ochrophyta</taxon>
        <taxon>Bacillariophyta</taxon>
        <taxon>Bacillariophyceae</taxon>
        <taxon>Bacillariophycidae</taxon>
        <taxon>Naviculales</taxon>
        <taxon>Naviculaceae</taxon>
        <taxon>Seminavis</taxon>
    </lineage>
</organism>
<gene>
    <name evidence="2" type="ORF">SEMRO_405_G136220.1</name>
</gene>
<sequence>MKPLVNVAITQILLVLSTITGSIVKIRAFHVPTKLNNPPLHVQSKTFANQPRFSPSIVSSSTTRLHAIPTATASTMSQILLRGGAAVALDMSREGYKLQSMATYSTITALIMNACLRLYTSQKFSSKHNNKNTRWTENAFIALTTTCIICGAFTAVLFNILGIYSKESLGMRNDAGYLAFQTATAVYRKWGFRTFLVTCWCFVGSFLLTVYEKSIQECQTTLGRVVLVASVIMALVAGFRIHEILVLATKLIYTPAACKLNHIA</sequence>
<evidence type="ECO:0000256" key="1">
    <source>
        <dbReference type="SAM" id="Phobius"/>
    </source>
</evidence>
<dbReference type="EMBL" id="CAICTM010000404">
    <property type="protein sequence ID" value="CAB9509793.1"/>
    <property type="molecule type" value="Genomic_DNA"/>
</dbReference>
<keyword evidence="3" id="KW-1185">Reference proteome</keyword>
<feature type="transmembrane region" description="Helical" evidence="1">
    <location>
        <begin position="190"/>
        <end position="210"/>
    </location>
</feature>
<comment type="caution">
    <text evidence="2">The sequence shown here is derived from an EMBL/GenBank/DDBJ whole genome shotgun (WGS) entry which is preliminary data.</text>
</comment>
<evidence type="ECO:0000313" key="3">
    <source>
        <dbReference type="Proteomes" id="UP001153069"/>
    </source>
</evidence>
<keyword evidence="1" id="KW-1133">Transmembrane helix</keyword>
<dbReference type="OrthoDB" id="43775at2759"/>
<feature type="transmembrane region" description="Helical" evidence="1">
    <location>
        <begin position="101"/>
        <end position="119"/>
    </location>
</feature>
<reference evidence="2" key="1">
    <citation type="submission" date="2020-06" db="EMBL/GenBank/DDBJ databases">
        <authorList>
            <consortium name="Plant Systems Biology data submission"/>
        </authorList>
    </citation>
    <scope>NUCLEOTIDE SEQUENCE</scope>
    <source>
        <strain evidence="2">D6</strain>
    </source>
</reference>